<reference evidence="1" key="1">
    <citation type="submission" date="2020-08" db="EMBL/GenBank/DDBJ databases">
        <title>Multicomponent nature underlies the extraordinary mechanical properties of spider dragline silk.</title>
        <authorList>
            <person name="Kono N."/>
            <person name="Nakamura H."/>
            <person name="Mori M."/>
            <person name="Yoshida Y."/>
            <person name="Ohtoshi R."/>
            <person name="Malay A.D."/>
            <person name="Moran D.A.P."/>
            <person name="Tomita M."/>
            <person name="Numata K."/>
            <person name="Arakawa K."/>
        </authorList>
    </citation>
    <scope>NUCLEOTIDE SEQUENCE</scope>
</reference>
<gene>
    <name evidence="1" type="ORF">NPIL_503751</name>
</gene>
<evidence type="ECO:0000313" key="2">
    <source>
        <dbReference type="Proteomes" id="UP000887013"/>
    </source>
</evidence>
<dbReference type="EMBL" id="BMAW01050389">
    <property type="protein sequence ID" value="GFS75023.1"/>
    <property type="molecule type" value="Genomic_DNA"/>
</dbReference>
<comment type="caution">
    <text evidence="1">The sequence shown here is derived from an EMBL/GenBank/DDBJ whole genome shotgun (WGS) entry which is preliminary data.</text>
</comment>
<organism evidence="1 2">
    <name type="scientific">Nephila pilipes</name>
    <name type="common">Giant wood spider</name>
    <name type="synonym">Nephila maculata</name>
    <dbReference type="NCBI Taxonomy" id="299642"/>
    <lineage>
        <taxon>Eukaryota</taxon>
        <taxon>Metazoa</taxon>
        <taxon>Ecdysozoa</taxon>
        <taxon>Arthropoda</taxon>
        <taxon>Chelicerata</taxon>
        <taxon>Arachnida</taxon>
        <taxon>Araneae</taxon>
        <taxon>Araneomorphae</taxon>
        <taxon>Entelegynae</taxon>
        <taxon>Araneoidea</taxon>
        <taxon>Nephilidae</taxon>
        <taxon>Nephila</taxon>
    </lineage>
</organism>
<name>A0A8X6MS66_NEPPI</name>
<accession>A0A8X6MS66</accession>
<dbReference type="Proteomes" id="UP000887013">
    <property type="component" value="Unassembled WGS sequence"/>
</dbReference>
<keyword evidence="2" id="KW-1185">Reference proteome</keyword>
<proteinExistence type="predicted"/>
<protein>
    <submittedName>
        <fullName evidence="1">Uncharacterized protein</fullName>
    </submittedName>
</protein>
<dbReference type="AlphaFoldDB" id="A0A8X6MS66"/>
<sequence>MIPMLNLLAPVAVVTRTVNFQKDMLEKCIHSRALGKKLHYDIALNRKKNMRTADSSQSAFFRDSPTRNGRSLVTIATVLRKLNGEICSRERETYDTTHKSC</sequence>
<evidence type="ECO:0000313" key="1">
    <source>
        <dbReference type="EMBL" id="GFS75023.1"/>
    </source>
</evidence>